<feature type="domain" description="DUS-like FMN-binding" evidence="15">
    <location>
        <begin position="22"/>
        <end position="261"/>
    </location>
</feature>
<keyword evidence="7" id="KW-0520">NAD</keyword>
<protein>
    <recommendedName>
        <fullName evidence="9">tRNA-dihydrouridine(16/17) synthase [NAD(P)(+)]</fullName>
        <ecNumber evidence="9">1.3.1.88</ecNumber>
    </recommendedName>
</protein>
<organism evidence="16">
    <name type="scientific">Timema bartmani</name>
    <dbReference type="NCBI Taxonomy" id="61472"/>
    <lineage>
        <taxon>Eukaryota</taxon>
        <taxon>Metazoa</taxon>
        <taxon>Ecdysozoa</taxon>
        <taxon>Arthropoda</taxon>
        <taxon>Hexapoda</taxon>
        <taxon>Insecta</taxon>
        <taxon>Pterygota</taxon>
        <taxon>Neoptera</taxon>
        <taxon>Polyneoptera</taxon>
        <taxon>Phasmatodea</taxon>
        <taxon>Timematodea</taxon>
        <taxon>Timematoidea</taxon>
        <taxon>Timematidae</taxon>
        <taxon>Timema</taxon>
    </lineage>
</organism>
<comment type="catalytic activity">
    <reaction evidence="11">
        <text>5,6-dihydrouridine(16) in tRNA + NADP(+) = uridine(16) in tRNA + NADPH + H(+)</text>
        <dbReference type="Rhea" id="RHEA:53376"/>
        <dbReference type="Rhea" id="RHEA-COMP:13543"/>
        <dbReference type="Rhea" id="RHEA-COMP:13544"/>
        <dbReference type="ChEBI" id="CHEBI:15378"/>
        <dbReference type="ChEBI" id="CHEBI:57783"/>
        <dbReference type="ChEBI" id="CHEBI:58349"/>
        <dbReference type="ChEBI" id="CHEBI:65315"/>
        <dbReference type="ChEBI" id="CHEBI:74443"/>
        <dbReference type="EC" id="1.3.1.88"/>
    </reaction>
    <physiologicalReaction direction="right-to-left" evidence="11">
        <dbReference type="Rhea" id="RHEA:53378"/>
    </physiologicalReaction>
</comment>
<evidence type="ECO:0000256" key="11">
    <source>
        <dbReference type="ARBA" id="ARBA00047652"/>
    </source>
</evidence>
<name>A0A7R9F1R8_9NEOP</name>
<evidence type="ECO:0000256" key="7">
    <source>
        <dbReference type="ARBA" id="ARBA00023027"/>
    </source>
</evidence>
<evidence type="ECO:0000256" key="14">
    <source>
        <dbReference type="SAM" id="MobiDB-lite"/>
    </source>
</evidence>
<evidence type="ECO:0000313" key="16">
    <source>
        <dbReference type="EMBL" id="CAD7445446.1"/>
    </source>
</evidence>
<comment type="catalytic activity">
    <reaction evidence="13">
        <text>5,6-dihydrouridine(17) in tRNA + NADP(+) = uridine(17) in tRNA + NADPH + H(+)</text>
        <dbReference type="Rhea" id="RHEA:53368"/>
        <dbReference type="Rhea" id="RHEA-COMP:13541"/>
        <dbReference type="Rhea" id="RHEA-COMP:13542"/>
        <dbReference type="ChEBI" id="CHEBI:15378"/>
        <dbReference type="ChEBI" id="CHEBI:57783"/>
        <dbReference type="ChEBI" id="CHEBI:58349"/>
        <dbReference type="ChEBI" id="CHEBI:65315"/>
        <dbReference type="ChEBI" id="CHEBI:74443"/>
        <dbReference type="EC" id="1.3.1.88"/>
    </reaction>
    <physiologicalReaction direction="right-to-left" evidence="13">
        <dbReference type="Rhea" id="RHEA:53370"/>
    </physiologicalReaction>
</comment>
<evidence type="ECO:0000256" key="2">
    <source>
        <dbReference type="ARBA" id="ARBA00022630"/>
    </source>
</evidence>
<comment type="catalytic activity">
    <reaction evidence="12">
        <text>5,6-dihydrouridine(16) in tRNA + NAD(+) = uridine(16) in tRNA + NADH + H(+)</text>
        <dbReference type="Rhea" id="RHEA:53380"/>
        <dbReference type="Rhea" id="RHEA-COMP:13543"/>
        <dbReference type="Rhea" id="RHEA-COMP:13544"/>
        <dbReference type="ChEBI" id="CHEBI:15378"/>
        <dbReference type="ChEBI" id="CHEBI:57540"/>
        <dbReference type="ChEBI" id="CHEBI:57945"/>
        <dbReference type="ChEBI" id="CHEBI:65315"/>
        <dbReference type="ChEBI" id="CHEBI:74443"/>
        <dbReference type="EC" id="1.3.1.88"/>
    </reaction>
    <physiologicalReaction direction="right-to-left" evidence="12">
        <dbReference type="Rhea" id="RHEA:53382"/>
    </physiologicalReaction>
</comment>
<dbReference type="InterPro" id="IPR035587">
    <property type="entry name" value="DUS-like_FMN-bd"/>
</dbReference>
<evidence type="ECO:0000256" key="9">
    <source>
        <dbReference type="ARBA" id="ARBA00038890"/>
    </source>
</evidence>
<dbReference type="CDD" id="cd02801">
    <property type="entry name" value="DUS_like_FMN"/>
    <property type="match status" value="1"/>
</dbReference>
<evidence type="ECO:0000256" key="13">
    <source>
        <dbReference type="ARBA" id="ARBA00049467"/>
    </source>
</evidence>
<keyword evidence="4" id="KW-0819">tRNA processing</keyword>
<dbReference type="Gene3D" id="3.20.20.70">
    <property type="entry name" value="Aldolase class I"/>
    <property type="match status" value="1"/>
</dbReference>
<accession>A0A7R9F1R8</accession>
<dbReference type="AlphaFoldDB" id="A0A7R9F1R8"/>
<comment type="cofactor">
    <cofactor evidence="1">
        <name>FMN</name>
        <dbReference type="ChEBI" id="CHEBI:58210"/>
    </cofactor>
</comment>
<evidence type="ECO:0000256" key="1">
    <source>
        <dbReference type="ARBA" id="ARBA00001917"/>
    </source>
</evidence>
<dbReference type="InterPro" id="IPR013785">
    <property type="entry name" value="Aldolase_TIM"/>
</dbReference>
<dbReference type="InterPro" id="IPR018517">
    <property type="entry name" value="tRNA_hU_synthase_CS"/>
</dbReference>
<evidence type="ECO:0000256" key="6">
    <source>
        <dbReference type="ARBA" id="ARBA00023002"/>
    </source>
</evidence>
<keyword evidence="6" id="KW-0560">Oxidoreductase</keyword>
<reference evidence="16" key="1">
    <citation type="submission" date="2020-11" db="EMBL/GenBank/DDBJ databases">
        <authorList>
            <person name="Tran Van P."/>
        </authorList>
    </citation>
    <scope>NUCLEOTIDE SEQUENCE</scope>
</reference>
<dbReference type="PANTHER" id="PTHR11082">
    <property type="entry name" value="TRNA-DIHYDROURIDINE SYNTHASE"/>
    <property type="match status" value="1"/>
</dbReference>
<feature type="compositionally biased region" description="Basic residues" evidence="14">
    <location>
        <begin position="400"/>
        <end position="415"/>
    </location>
</feature>
<dbReference type="EC" id="1.3.1.88" evidence="9"/>
<evidence type="ECO:0000259" key="15">
    <source>
        <dbReference type="Pfam" id="PF01207"/>
    </source>
</evidence>
<sequence>MPPTHHGVQFWAEVLGGPRYVVAPMVDASELAWRLLSRRHGAQLCYTPMLHSSVFVRDPKYRKEALASCVEDRPLIVQFCGNDAQVMLEAALLAERECDCDAVDINLGCPQAIARRGHYGAFLQDDWPLLAEIGTYRRLFNDSFGHIIILGLLYKELSVPVTCKIRVYEDVAHTVEYARMLEAAGCQMLTVHGRTREQKGPLTGLANWEHIKAVSESVSIPVLANGNIQCLTDVARCLQETGCHGVMSAEGNLYNPALFEGRSPPAWELALEYLDLAESLSLPENFDLRAELGTGSNLVDFRATVQQLKERYLPFDAGEKSWAPHAGFDLIHPPWLCHSYVRPAPEEHLKKMVEKQNRNADINQFGDESQTGEAEKENQDGGVLKRPREASVESAESKNMSKRRMKKLRKLKHKPNTVSHARRGVDKCVDCPNPVGSKCDYRLCKACCRTKCYVEDMDCIGHRIHTKSRREKAREYANIESRARALAEATTTEPVPDQTKPGLLVDPQSSADGVVELCLKSDTTEQTSNKNNKLDKNKNCEAWVCQKKHKSKVNTGGMRYLRNVCGKTRMDRVTDEWELKECGLKGNTKGQCERSVLRWFGDVERMSVDQCVKEKPHFTLGGAPVTRVMKSRVEPTPIIYLCDDGVISILRKCFSRRCAAEVQRSDIQGRRAMSQYFSIHRKPEWMKDWIDRHPILRVGPVITVTVMEDVRYYPVVPLVHLGEHGVPARRQYDVPFMERAEICVRTPWKQSRYKHERFRNQECFFKLHKRSSDQCLTFAMDVGWSVTLSGRSTGLNGQSKE</sequence>
<comment type="catalytic activity">
    <reaction evidence="10">
        <text>5,6-dihydrouridine(17) in tRNA + NAD(+) = uridine(17) in tRNA + NADH + H(+)</text>
        <dbReference type="Rhea" id="RHEA:53372"/>
        <dbReference type="Rhea" id="RHEA-COMP:13541"/>
        <dbReference type="Rhea" id="RHEA-COMP:13542"/>
        <dbReference type="ChEBI" id="CHEBI:15378"/>
        <dbReference type="ChEBI" id="CHEBI:57540"/>
        <dbReference type="ChEBI" id="CHEBI:57945"/>
        <dbReference type="ChEBI" id="CHEBI:65315"/>
        <dbReference type="ChEBI" id="CHEBI:74443"/>
        <dbReference type="EC" id="1.3.1.88"/>
    </reaction>
    <physiologicalReaction direction="right-to-left" evidence="10">
        <dbReference type="Rhea" id="RHEA:53374"/>
    </physiologicalReaction>
</comment>
<keyword evidence="5" id="KW-0521">NADP</keyword>
<evidence type="ECO:0000256" key="4">
    <source>
        <dbReference type="ARBA" id="ARBA00022694"/>
    </source>
</evidence>
<dbReference type="PANTHER" id="PTHR11082:SF5">
    <property type="entry name" value="TRNA-DIHYDROURIDINE(16_17) SYNTHASE [NAD(P)(+)]-LIKE"/>
    <property type="match status" value="1"/>
</dbReference>
<dbReference type="GO" id="GO:0017150">
    <property type="term" value="F:tRNA dihydrouridine synthase activity"/>
    <property type="evidence" value="ECO:0007669"/>
    <property type="project" value="InterPro"/>
</dbReference>
<evidence type="ECO:0000256" key="10">
    <source>
        <dbReference type="ARBA" id="ARBA00047287"/>
    </source>
</evidence>
<evidence type="ECO:0000256" key="3">
    <source>
        <dbReference type="ARBA" id="ARBA00022643"/>
    </source>
</evidence>
<feature type="region of interest" description="Disordered" evidence="14">
    <location>
        <begin position="364"/>
        <end position="417"/>
    </location>
</feature>
<dbReference type="Pfam" id="PF01207">
    <property type="entry name" value="Dus"/>
    <property type="match status" value="1"/>
</dbReference>
<proteinExistence type="inferred from homology"/>
<dbReference type="EMBL" id="OD567277">
    <property type="protein sequence ID" value="CAD7445446.1"/>
    <property type="molecule type" value="Genomic_DNA"/>
</dbReference>
<evidence type="ECO:0000256" key="5">
    <source>
        <dbReference type="ARBA" id="ARBA00022857"/>
    </source>
</evidence>
<evidence type="ECO:0000256" key="8">
    <source>
        <dbReference type="ARBA" id="ARBA00038313"/>
    </source>
</evidence>
<comment type="similarity">
    <text evidence="8">Belongs to the Dus family. Dus1 subfamily.</text>
</comment>
<keyword evidence="2" id="KW-0285">Flavoprotein</keyword>
<evidence type="ECO:0000256" key="12">
    <source>
        <dbReference type="ARBA" id="ARBA00048934"/>
    </source>
</evidence>
<dbReference type="GO" id="GO:0050660">
    <property type="term" value="F:flavin adenine dinucleotide binding"/>
    <property type="evidence" value="ECO:0007669"/>
    <property type="project" value="InterPro"/>
</dbReference>
<dbReference type="SUPFAM" id="SSF51395">
    <property type="entry name" value="FMN-linked oxidoreductases"/>
    <property type="match status" value="1"/>
</dbReference>
<gene>
    <name evidence="16" type="ORF">TBIB3V08_LOCUS7798</name>
</gene>
<keyword evidence="3" id="KW-0288">FMN</keyword>
<dbReference type="PROSITE" id="PS01136">
    <property type="entry name" value="UPF0034"/>
    <property type="match status" value="1"/>
</dbReference>